<evidence type="ECO:0000313" key="5">
    <source>
        <dbReference type="Proteomes" id="UP000800235"/>
    </source>
</evidence>
<dbReference type="EMBL" id="MU007010">
    <property type="protein sequence ID" value="KAF2436656.1"/>
    <property type="molecule type" value="Genomic_DNA"/>
</dbReference>
<protein>
    <recommendedName>
        <fullName evidence="3">AIG1-type G domain-containing protein</fullName>
    </recommendedName>
</protein>
<dbReference type="SUPFAM" id="SSF52540">
    <property type="entry name" value="P-loop containing nucleoside triphosphate hydrolases"/>
    <property type="match status" value="1"/>
</dbReference>
<dbReference type="InterPro" id="IPR006703">
    <property type="entry name" value="G_AIG1"/>
</dbReference>
<keyword evidence="5" id="KW-1185">Reference proteome</keyword>
<dbReference type="Pfam" id="PF04548">
    <property type="entry name" value="AIG1"/>
    <property type="match status" value="1"/>
</dbReference>
<keyword evidence="2" id="KW-0812">Transmembrane</keyword>
<organism evidence="4 5">
    <name type="scientific">Tothia fuscella</name>
    <dbReference type="NCBI Taxonomy" id="1048955"/>
    <lineage>
        <taxon>Eukaryota</taxon>
        <taxon>Fungi</taxon>
        <taxon>Dikarya</taxon>
        <taxon>Ascomycota</taxon>
        <taxon>Pezizomycotina</taxon>
        <taxon>Dothideomycetes</taxon>
        <taxon>Pleosporomycetidae</taxon>
        <taxon>Venturiales</taxon>
        <taxon>Cylindrosympodiaceae</taxon>
        <taxon>Tothia</taxon>
    </lineage>
</organism>
<accession>A0A9P4U4G9</accession>
<feature type="transmembrane region" description="Helical" evidence="2">
    <location>
        <begin position="288"/>
        <end position="309"/>
    </location>
</feature>
<dbReference type="Gene3D" id="3.40.50.300">
    <property type="entry name" value="P-loop containing nucleotide triphosphate hydrolases"/>
    <property type="match status" value="1"/>
</dbReference>
<name>A0A9P4U4G9_9PEZI</name>
<evidence type="ECO:0000256" key="1">
    <source>
        <dbReference type="ARBA" id="ARBA00022741"/>
    </source>
</evidence>
<dbReference type="Proteomes" id="UP000800235">
    <property type="component" value="Unassembled WGS sequence"/>
</dbReference>
<evidence type="ECO:0000313" key="4">
    <source>
        <dbReference type="EMBL" id="KAF2436656.1"/>
    </source>
</evidence>
<keyword evidence="1" id="KW-0547">Nucleotide-binding</keyword>
<dbReference type="CDD" id="cd00882">
    <property type="entry name" value="Ras_like_GTPase"/>
    <property type="match status" value="1"/>
</dbReference>
<evidence type="ECO:0000259" key="3">
    <source>
        <dbReference type="Pfam" id="PF04548"/>
    </source>
</evidence>
<dbReference type="AlphaFoldDB" id="A0A9P4U4G9"/>
<dbReference type="OrthoDB" id="8954335at2759"/>
<keyword evidence="2" id="KW-1133">Transmembrane helix</keyword>
<comment type="caution">
    <text evidence="4">The sequence shown here is derived from an EMBL/GenBank/DDBJ whole genome shotgun (WGS) entry which is preliminary data.</text>
</comment>
<reference evidence="4" key="1">
    <citation type="journal article" date="2020" name="Stud. Mycol.">
        <title>101 Dothideomycetes genomes: a test case for predicting lifestyles and emergence of pathogens.</title>
        <authorList>
            <person name="Haridas S."/>
            <person name="Albert R."/>
            <person name="Binder M."/>
            <person name="Bloem J."/>
            <person name="Labutti K."/>
            <person name="Salamov A."/>
            <person name="Andreopoulos B."/>
            <person name="Baker S."/>
            <person name="Barry K."/>
            <person name="Bills G."/>
            <person name="Bluhm B."/>
            <person name="Cannon C."/>
            <person name="Castanera R."/>
            <person name="Culley D."/>
            <person name="Daum C."/>
            <person name="Ezra D."/>
            <person name="Gonzalez J."/>
            <person name="Henrissat B."/>
            <person name="Kuo A."/>
            <person name="Liang C."/>
            <person name="Lipzen A."/>
            <person name="Lutzoni F."/>
            <person name="Magnuson J."/>
            <person name="Mondo S."/>
            <person name="Nolan M."/>
            <person name="Ohm R."/>
            <person name="Pangilinan J."/>
            <person name="Park H.-J."/>
            <person name="Ramirez L."/>
            <person name="Alfaro M."/>
            <person name="Sun H."/>
            <person name="Tritt A."/>
            <person name="Yoshinaga Y."/>
            <person name="Zwiers L.-H."/>
            <person name="Turgeon B."/>
            <person name="Goodwin S."/>
            <person name="Spatafora J."/>
            <person name="Crous P."/>
            <person name="Grigoriev I."/>
        </authorList>
    </citation>
    <scope>NUCLEOTIDE SEQUENCE</scope>
    <source>
        <strain evidence="4">CBS 130266</strain>
    </source>
</reference>
<proteinExistence type="predicted"/>
<gene>
    <name evidence="4" type="ORF">EJ08DRAFT_578327</name>
</gene>
<evidence type="ECO:0000256" key="2">
    <source>
        <dbReference type="SAM" id="Phobius"/>
    </source>
</evidence>
<dbReference type="GO" id="GO:0005525">
    <property type="term" value="F:GTP binding"/>
    <property type="evidence" value="ECO:0007669"/>
    <property type="project" value="InterPro"/>
</dbReference>
<keyword evidence="2" id="KW-0472">Membrane</keyword>
<dbReference type="InterPro" id="IPR027417">
    <property type="entry name" value="P-loop_NTPase"/>
</dbReference>
<sequence length="313" mass="35005">MILIMGVAGAGKSYFINQLAGKQVVEEGTDLETCTQSCSLVPVDIGPSQILVVDVPDFDDTIRADSEILQEIARLLAAQYQLGVNLKGIIYIHRITDKRYSASALKNLEMVKKICGDAALKNVLLVTSRWAEIPEDVGLNHERELKENFWAYMIARGSNMCRFRSDRNSALSVVSQLLVKDTIVLGLQRQLVDQEKPLNETEAGSYLNDDLERLKMAYQLELASLDKKLEIFESDRAPTRQIQHDWHKEQDRLKQAQDQQQSLQRHVGSEVRGEIDSAKRRKSALGQALAFVPAAINMLGLFVGIPSIATDNL</sequence>
<feature type="domain" description="AIG1-type G" evidence="3">
    <location>
        <begin position="2"/>
        <end position="136"/>
    </location>
</feature>